<gene>
    <name evidence="2" type="ORF">PHYSODRAFT_329160</name>
</gene>
<reference evidence="2 3" key="1">
    <citation type="journal article" date="2006" name="Science">
        <title>Phytophthora genome sequences uncover evolutionary origins and mechanisms of pathogenesis.</title>
        <authorList>
            <person name="Tyler B.M."/>
            <person name="Tripathy S."/>
            <person name="Zhang X."/>
            <person name="Dehal P."/>
            <person name="Jiang R.H."/>
            <person name="Aerts A."/>
            <person name="Arredondo F.D."/>
            <person name="Baxter L."/>
            <person name="Bensasson D."/>
            <person name="Beynon J.L."/>
            <person name="Chapman J."/>
            <person name="Damasceno C.M."/>
            <person name="Dorrance A.E."/>
            <person name="Dou D."/>
            <person name="Dickerman A.W."/>
            <person name="Dubchak I.L."/>
            <person name="Garbelotto M."/>
            <person name="Gijzen M."/>
            <person name="Gordon S.G."/>
            <person name="Govers F."/>
            <person name="Grunwald N.J."/>
            <person name="Huang W."/>
            <person name="Ivors K.L."/>
            <person name="Jones R.W."/>
            <person name="Kamoun S."/>
            <person name="Krampis K."/>
            <person name="Lamour K.H."/>
            <person name="Lee M.K."/>
            <person name="McDonald W.H."/>
            <person name="Medina M."/>
            <person name="Meijer H.J."/>
            <person name="Nordberg E.K."/>
            <person name="Maclean D.J."/>
            <person name="Ospina-Giraldo M.D."/>
            <person name="Morris P.F."/>
            <person name="Phuntumart V."/>
            <person name="Putnam N.H."/>
            <person name="Rash S."/>
            <person name="Rose J.K."/>
            <person name="Sakihama Y."/>
            <person name="Salamov A.A."/>
            <person name="Savidor A."/>
            <person name="Scheuring C.F."/>
            <person name="Smith B.M."/>
            <person name="Sobral B.W."/>
            <person name="Terry A."/>
            <person name="Torto-Alalibo T.A."/>
            <person name="Win J."/>
            <person name="Xu Z."/>
            <person name="Zhang H."/>
            <person name="Grigoriev I.V."/>
            <person name="Rokhsar D.S."/>
            <person name="Boore J.L."/>
        </authorList>
    </citation>
    <scope>NUCLEOTIDE SEQUENCE [LARGE SCALE GENOMIC DNA]</scope>
    <source>
        <strain evidence="2 3">P6497</strain>
    </source>
</reference>
<dbReference type="EMBL" id="JH159153">
    <property type="protein sequence ID" value="EGZ21133.1"/>
    <property type="molecule type" value="Genomic_DNA"/>
</dbReference>
<evidence type="ECO:0000256" key="1">
    <source>
        <dbReference type="SAM" id="MobiDB-lite"/>
    </source>
</evidence>
<feature type="compositionally biased region" description="Basic residues" evidence="1">
    <location>
        <begin position="533"/>
        <end position="546"/>
    </location>
</feature>
<dbReference type="Proteomes" id="UP000002640">
    <property type="component" value="Unassembled WGS sequence"/>
</dbReference>
<feature type="region of interest" description="Disordered" evidence="1">
    <location>
        <begin position="372"/>
        <end position="442"/>
    </location>
</feature>
<feature type="region of interest" description="Disordered" evidence="1">
    <location>
        <begin position="479"/>
        <end position="554"/>
    </location>
</feature>
<evidence type="ECO:0000313" key="2">
    <source>
        <dbReference type="EMBL" id="EGZ21133.1"/>
    </source>
</evidence>
<keyword evidence="3" id="KW-1185">Reference proteome</keyword>
<name>G4Z979_PHYSP</name>
<organism evidence="2 3">
    <name type="scientific">Phytophthora sojae (strain P6497)</name>
    <name type="common">Soybean stem and root rot agent</name>
    <name type="synonym">Phytophthora megasperma f. sp. glycines</name>
    <dbReference type="NCBI Taxonomy" id="1094619"/>
    <lineage>
        <taxon>Eukaryota</taxon>
        <taxon>Sar</taxon>
        <taxon>Stramenopiles</taxon>
        <taxon>Oomycota</taxon>
        <taxon>Peronosporomycetes</taxon>
        <taxon>Peronosporales</taxon>
        <taxon>Peronosporaceae</taxon>
        <taxon>Phytophthora</taxon>
    </lineage>
</organism>
<evidence type="ECO:0008006" key="4">
    <source>
        <dbReference type="Google" id="ProtNLM"/>
    </source>
</evidence>
<accession>G4Z979</accession>
<feature type="compositionally biased region" description="Polar residues" evidence="1">
    <location>
        <begin position="423"/>
        <end position="434"/>
    </location>
</feature>
<feature type="region of interest" description="Disordered" evidence="1">
    <location>
        <begin position="97"/>
        <end position="120"/>
    </location>
</feature>
<feature type="compositionally biased region" description="Acidic residues" evidence="1">
    <location>
        <begin position="258"/>
        <end position="288"/>
    </location>
</feature>
<feature type="compositionally biased region" description="Basic and acidic residues" evidence="1">
    <location>
        <begin position="520"/>
        <end position="532"/>
    </location>
</feature>
<feature type="region of interest" description="Disordered" evidence="1">
    <location>
        <begin position="249"/>
        <end position="292"/>
    </location>
</feature>
<feature type="region of interest" description="Disordered" evidence="1">
    <location>
        <begin position="784"/>
        <end position="817"/>
    </location>
</feature>
<dbReference type="STRING" id="1094619.G4Z979"/>
<dbReference type="InParanoid" id="G4Z979"/>
<dbReference type="GeneID" id="20645899"/>
<dbReference type="RefSeq" id="XP_009523850.1">
    <property type="nucleotide sequence ID" value="XM_009525555.1"/>
</dbReference>
<protein>
    <recommendedName>
        <fullName evidence="4">CCHC-type domain-containing protein</fullName>
    </recommendedName>
</protein>
<evidence type="ECO:0000313" key="3">
    <source>
        <dbReference type="Proteomes" id="UP000002640"/>
    </source>
</evidence>
<proteinExistence type="predicted"/>
<sequence length="817" mass="89156">MSPRTCLTLEQKLQVHLKLKQNPGRNNPMLAEWIYATFKARRRRVKFPQFERELREFFFQNEAKTAMADDVLLLKAHVLDYDYAVLVRAVVGSHTESHKSAGRAKATVSSGEETEPRRKKLTSDDVLLAVMVQAAVARQVAPLATWAESRCPTGPKYYACNQNGHYARNCTNEEAKAKNDAYLQTRDTKTVSENSKRAATNNDEEKSLMVTKALDQTAGGGAQMAASRGVEGQIRGRVRVLTATMPLTKDDEVKNDEVTDDEVNDDDANDDEETKEESSGVEDNEDEMSERGRTACCASWSAGNLMNEIMQLMRTEAESKDSDRAAQYVATGDVELEKARHNPVMTMMTNEVKLEKARRWLTQRQLWEAEMEATATTTTNNEDEGNATPESMTNDESPTKEESTTTEVVQATAGVTNGERKGNQTPELAVSNESMTDDESAVNKASVMTDTLAGNDKSTVSALTVTAATQTVIVDDGEVNSTVTDPTEMGPVTNTALTNDEDVHPGDGGSSSAGESSSDSNERAGSDVEQARLTRKKARKAAKRLRNPMTNGAEQRPKLWRHLTNEDSADSMTEMTEMTNAQREVTNAQQAVKGDDVEYVGADDGLPTATMEVGGVSWRVKLGSCARYTIAGTEWMVHGDKQTMNAPVDYVEGIGGFLLDFLLGVDFMRARGATMDFDRNEVRYVDGERAVVIPFRTHDGAGGARVAAVQMVSRARLTGNAVMPVEVSVAAEDGERGLFVQTRHGISVVGSDGDDGSERKGLARLPNKKELGTWVPVDDDMQILSMGDSTTPLDDEDELTASTGDCPPATALDIHHE</sequence>
<dbReference type="KEGG" id="psoj:PHYSODRAFT_329160"/>
<dbReference type="AlphaFoldDB" id="G4Z979"/>